<organism evidence="1 2">
    <name type="scientific">Argiope bruennichi</name>
    <name type="common">Wasp spider</name>
    <name type="synonym">Aranea bruennichi</name>
    <dbReference type="NCBI Taxonomy" id="94029"/>
    <lineage>
        <taxon>Eukaryota</taxon>
        <taxon>Metazoa</taxon>
        <taxon>Ecdysozoa</taxon>
        <taxon>Arthropoda</taxon>
        <taxon>Chelicerata</taxon>
        <taxon>Arachnida</taxon>
        <taxon>Araneae</taxon>
        <taxon>Araneomorphae</taxon>
        <taxon>Entelegynae</taxon>
        <taxon>Araneoidea</taxon>
        <taxon>Araneidae</taxon>
        <taxon>Argiope</taxon>
    </lineage>
</organism>
<accession>A0A8T0F0D6</accession>
<protein>
    <submittedName>
        <fullName evidence="1">Replication-associated protein like</fullName>
    </submittedName>
</protein>
<evidence type="ECO:0000313" key="2">
    <source>
        <dbReference type="Proteomes" id="UP000807504"/>
    </source>
</evidence>
<dbReference type="AlphaFoldDB" id="A0A8T0F0D6"/>
<name>A0A8T0F0D6_ARGBR</name>
<reference evidence="1" key="1">
    <citation type="journal article" date="2020" name="bioRxiv">
        <title>Chromosome-level reference genome of the European wasp spider Argiope bruennichi: a resource for studies on range expansion and evolutionary adaptation.</title>
        <authorList>
            <person name="Sheffer M.M."/>
            <person name="Hoppe A."/>
            <person name="Krehenwinkel H."/>
            <person name="Uhl G."/>
            <person name="Kuss A.W."/>
            <person name="Jensen L."/>
            <person name="Jensen C."/>
            <person name="Gillespie R.G."/>
            <person name="Hoff K.J."/>
            <person name="Prost S."/>
        </authorList>
    </citation>
    <scope>NUCLEOTIDE SEQUENCE</scope>
</reference>
<dbReference type="Proteomes" id="UP000807504">
    <property type="component" value="Unassembled WGS sequence"/>
</dbReference>
<proteinExistence type="predicted"/>
<comment type="caution">
    <text evidence="1">The sequence shown here is derived from an EMBL/GenBank/DDBJ whole genome shotgun (WGS) entry which is preliminary data.</text>
</comment>
<evidence type="ECO:0000313" key="1">
    <source>
        <dbReference type="EMBL" id="KAF8784594.1"/>
    </source>
</evidence>
<reference evidence="1" key="2">
    <citation type="submission" date="2020-06" db="EMBL/GenBank/DDBJ databases">
        <authorList>
            <person name="Sheffer M."/>
        </authorList>
    </citation>
    <scope>NUCLEOTIDE SEQUENCE</scope>
</reference>
<dbReference type="EMBL" id="JABXBU010000030">
    <property type="protein sequence ID" value="KAF8784594.1"/>
    <property type="molecule type" value="Genomic_DNA"/>
</dbReference>
<gene>
    <name evidence="1" type="ORF">HNY73_010248</name>
</gene>
<sequence length="86" mass="10472">MQDYSYGDLLRLLDRYPLKVPIKGGYAEFNSEIIYITSNQHWSEWYPSIPNKDALWRRIQVKIDLTYMDKREAWKGPMVPSYYREY</sequence>
<keyword evidence="2" id="KW-1185">Reference proteome</keyword>